<protein>
    <recommendedName>
        <fullName evidence="3">DUF4162 domain-containing protein</fullName>
    </recommendedName>
</protein>
<name>A0A926N6T3_9BACL</name>
<dbReference type="EMBL" id="JACXAH010000027">
    <property type="protein sequence ID" value="MBD1373549.1"/>
    <property type="molecule type" value="Genomic_DNA"/>
</dbReference>
<comment type="caution">
    <text evidence="1">The sequence shown here is derived from an EMBL/GenBank/DDBJ whole genome shotgun (WGS) entry which is preliminary data.</text>
</comment>
<dbReference type="Proteomes" id="UP000661691">
    <property type="component" value="Unassembled WGS sequence"/>
</dbReference>
<sequence length="42" mass="4979">MNIDEENEIAEMIRAFSPYKVDVLRVEVEEPSLEDIFLDESY</sequence>
<reference evidence="1" key="1">
    <citation type="submission" date="2020-09" db="EMBL/GenBank/DDBJ databases">
        <title>A novel bacterium of genus Hazenella, isolated from South China Sea.</title>
        <authorList>
            <person name="Huang H."/>
            <person name="Mo K."/>
            <person name="Hu Y."/>
        </authorList>
    </citation>
    <scope>NUCLEOTIDE SEQUENCE</scope>
    <source>
        <strain evidence="1">IB182357</strain>
    </source>
</reference>
<keyword evidence="2" id="KW-1185">Reference proteome</keyword>
<evidence type="ECO:0000313" key="2">
    <source>
        <dbReference type="Proteomes" id="UP000661691"/>
    </source>
</evidence>
<accession>A0A926N6T3</accession>
<organism evidence="1 2">
    <name type="scientific">Polycladospora coralii</name>
    <dbReference type="NCBI Taxonomy" id="2771432"/>
    <lineage>
        <taxon>Bacteria</taxon>
        <taxon>Bacillati</taxon>
        <taxon>Bacillota</taxon>
        <taxon>Bacilli</taxon>
        <taxon>Bacillales</taxon>
        <taxon>Thermoactinomycetaceae</taxon>
        <taxon>Polycladospora</taxon>
    </lineage>
</organism>
<evidence type="ECO:0008006" key="3">
    <source>
        <dbReference type="Google" id="ProtNLM"/>
    </source>
</evidence>
<proteinExistence type="predicted"/>
<evidence type="ECO:0000313" key="1">
    <source>
        <dbReference type="EMBL" id="MBD1373549.1"/>
    </source>
</evidence>
<dbReference type="AlphaFoldDB" id="A0A926N6T3"/>
<gene>
    <name evidence="1" type="ORF">IC620_14435</name>
</gene>